<feature type="transmembrane region" description="Helical" evidence="1">
    <location>
        <begin position="191"/>
        <end position="210"/>
    </location>
</feature>
<feature type="transmembrane region" description="Helical" evidence="1">
    <location>
        <begin position="108"/>
        <end position="137"/>
    </location>
</feature>
<feature type="transmembrane region" description="Helical" evidence="1">
    <location>
        <begin position="67"/>
        <end position="87"/>
    </location>
</feature>
<name>L0DLE3_SINAD</name>
<gene>
    <name evidence="2" type="ordered locus">Sinac_6109</name>
</gene>
<dbReference type="Pfam" id="PF12679">
    <property type="entry name" value="ABC2_membrane_2"/>
    <property type="match status" value="1"/>
</dbReference>
<dbReference type="eggNOG" id="COG1277">
    <property type="taxonomic scope" value="Bacteria"/>
</dbReference>
<evidence type="ECO:0000313" key="2">
    <source>
        <dbReference type="EMBL" id="AGA30214.1"/>
    </source>
</evidence>
<dbReference type="AlphaFoldDB" id="L0DLE3"/>
<evidence type="ECO:0000256" key="1">
    <source>
        <dbReference type="SAM" id="Phobius"/>
    </source>
</evidence>
<reference evidence="2 3" key="1">
    <citation type="submission" date="2012-02" db="EMBL/GenBank/DDBJ databases">
        <title>Complete sequence of chromosome of Singulisphaera acidiphila DSM 18658.</title>
        <authorList>
            <consortium name="US DOE Joint Genome Institute (JGI-PGF)"/>
            <person name="Lucas S."/>
            <person name="Copeland A."/>
            <person name="Lapidus A."/>
            <person name="Glavina del Rio T."/>
            <person name="Dalin E."/>
            <person name="Tice H."/>
            <person name="Bruce D."/>
            <person name="Goodwin L."/>
            <person name="Pitluck S."/>
            <person name="Peters L."/>
            <person name="Ovchinnikova G."/>
            <person name="Chertkov O."/>
            <person name="Kyrpides N."/>
            <person name="Mavromatis K."/>
            <person name="Ivanova N."/>
            <person name="Brettin T."/>
            <person name="Detter J.C."/>
            <person name="Han C."/>
            <person name="Larimer F."/>
            <person name="Land M."/>
            <person name="Hauser L."/>
            <person name="Markowitz V."/>
            <person name="Cheng J.-F."/>
            <person name="Hugenholtz P."/>
            <person name="Woyke T."/>
            <person name="Wu D."/>
            <person name="Tindall B."/>
            <person name="Pomrenke H."/>
            <person name="Brambilla E."/>
            <person name="Klenk H.-P."/>
            <person name="Eisen J.A."/>
        </authorList>
    </citation>
    <scope>NUCLEOTIDE SEQUENCE [LARGE SCALE GENOMIC DNA]</scope>
    <source>
        <strain evidence="3">ATCC BAA-1392 / DSM 18658 / VKM B-2454 / MOB10</strain>
    </source>
</reference>
<feature type="transmembrane region" description="Helical" evidence="1">
    <location>
        <begin position="163"/>
        <end position="184"/>
    </location>
</feature>
<dbReference type="KEGG" id="saci:Sinac_6109"/>
<sequence>MGKASSIFRVIASMKALTIAFATAKEAIRQPAFFVLTFIAGSSLICSVFVSYFTFGEDIKMYKDTGLTTISFAGLLLALLTASSTVAEEIDGKTAITLLSKPINRRQFIIGKFLGIELGVLLLFVILGSLFGMGVWYKYAYDLRESAGGVAETAKQFDQVKQVLPGLALGFFEVTVLASLSVAISTRLPMLVNLVVCIAVFFLGHLSPVLVDVTGGGNVNELISFMARLFAWILPSLEFFNAGPAISTGVMIPWVGYVLPALGYCMLYSGVCLLFAFLLFEDRDLA</sequence>
<dbReference type="HOGENOM" id="CLU_070325_1_0_0"/>
<dbReference type="STRING" id="886293.Sinac_6109"/>
<dbReference type="GO" id="GO:0005886">
    <property type="term" value="C:plasma membrane"/>
    <property type="evidence" value="ECO:0007669"/>
    <property type="project" value="UniProtKB-SubCell"/>
</dbReference>
<dbReference type="PANTHER" id="PTHR43471:SF10">
    <property type="entry name" value="SLL1107 PROTEIN"/>
    <property type="match status" value="1"/>
</dbReference>
<dbReference type="EMBL" id="CP003364">
    <property type="protein sequence ID" value="AGA30214.1"/>
    <property type="molecule type" value="Genomic_DNA"/>
</dbReference>
<accession>L0DLE3</accession>
<feature type="transmembrane region" description="Helical" evidence="1">
    <location>
        <begin position="31"/>
        <end position="55"/>
    </location>
</feature>
<dbReference type="OrthoDB" id="264591at2"/>
<protein>
    <submittedName>
        <fullName evidence="2">ABC-type transport system involved in multi-copper enzyme maturation, permease component</fullName>
    </submittedName>
</protein>
<proteinExistence type="predicted"/>
<feature type="transmembrane region" description="Helical" evidence="1">
    <location>
        <begin position="222"/>
        <end position="242"/>
    </location>
</feature>
<keyword evidence="1" id="KW-0472">Membrane</keyword>
<dbReference type="Proteomes" id="UP000010798">
    <property type="component" value="Chromosome"/>
</dbReference>
<keyword evidence="3" id="KW-1185">Reference proteome</keyword>
<evidence type="ECO:0000313" key="3">
    <source>
        <dbReference type="Proteomes" id="UP000010798"/>
    </source>
</evidence>
<dbReference type="PANTHER" id="PTHR43471">
    <property type="entry name" value="ABC TRANSPORTER PERMEASE"/>
    <property type="match status" value="1"/>
</dbReference>
<keyword evidence="1" id="KW-0812">Transmembrane</keyword>
<dbReference type="GO" id="GO:0140359">
    <property type="term" value="F:ABC-type transporter activity"/>
    <property type="evidence" value="ECO:0007669"/>
    <property type="project" value="InterPro"/>
</dbReference>
<keyword evidence="1" id="KW-1133">Transmembrane helix</keyword>
<feature type="transmembrane region" description="Helical" evidence="1">
    <location>
        <begin position="254"/>
        <end position="280"/>
    </location>
</feature>
<organism evidence="2 3">
    <name type="scientific">Singulisphaera acidiphila (strain ATCC BAA-1392 / DSM 18658 / VKM B-2454 / MOB10)</name>
    <dbReference type="NCBI Taxonomy" id="886293"/>
    <lineage>
        <taxon>Bacteria</taxon>
        <taxon>Pseudomonadati</taxon>
        <taxon>Planctomycetota</taxon>
        <taxon>Planctomycetia</taxon>
        <taxon>Isosphaerales</taxon>
        <taxon>Isosphaeraceae</taxon>
        <taxon>Singulisphaera</taxon>
    </lineage>
</organism>